<dbReference type="GO" id="GO:0006508">
    <property type="term" value="P:proteolysis"/>
    <property type="evidence" value="ECO:0007669"/>
    <property type="project" value="UniProtKB-KW"/>
</dbReference>
<keyword evidence="5" id="KW-0378">Hydrolase</keyword>
<evidence type="ECO:0000256" key="4">
    <source>
        <dbReference type="ARBA" id="ARBA00022692"/>
    </source>
</evidence>
<keyword evidence="2" id="KW-0673">Quorum sensing</keyword>
<dbReference type="OrthoDB" id="2854767at2"/>
<evidence type="ECO:0000256" key="1">
    <source>
        <dbReference type="ARBA" id="ARBA00022475"/>
    </source>
</evidence>
<evidence type="ECO:0000256" key="6">
    <source>
        <dbReference type="ARBA" id="ARBA00022989"/>
    </source>
</evidence>
<feature type="transmembrane region" description="Helical" evidence="8">
    <location>
        <begin position="84"/>
        <end position="103"/>
    </location>
</feature>
<dbReference type="AlphaFoldDB" id="A0A0B5QTF4"/>
<evidence type="ECO:0000313" key="9">
    <source>
        <dbReference type="EMBL" id="AJH00129.1"/>
    </source>
</evidence>
<keyword evidence="1" id="KW-1003">Cell membrane</keyword>
<proteinExistence type="predicted"/>
<keyword evidence="3" id="KW-0645">Protease</keyword>
<evidence type="ECO:0000256" key="3">
    <source>
        <dbReference type="ARBA" id="ARBA00022670"/>
    </source>
</evidence>
<keyword evidence="4 8" id="KW-0812">Transmembrane</keyword>
<feature type="transmembrane region" description="Helical" evidence="8">
    <location>
        <begin position="152"/>
        <end position="170"/>
    </location>
</feature>
<dbReference type="KEGG" id="cbei:LF65_03572"/>
<dbReference type="GO" id="GO:0008233">
    <property type="term" value="F:peptidase activity"/>
    <property type="evidence" value="ECO:0007669"/>
    <property type="project" value="UniProtKB-KW"/>
</dbReference>
<dbReference type="STRING" id="1520.LF65_03572"/>
<evidence type="ECO:0000256" key="8">
    <source>
        <dbReference type="SAM" id="Phobius"/>
    </source>
</evidence>
<dbReference type="GO" id="GO:0009372">
    <property type="term" value="P:quorum sensing"/>
    <property type="evidence" value="ECO:0007669"/>
    <property type="project" value="UniProtKB-KW"/>
</dbReference>
<dbReference type="Proteomes" id="UP000031866">
    <property type="component" value="Chromosome"/>
</dbReference>
<sequence length="227" mass="25143">MSLTEKIATKIGNNAKLFLNVNEEQEQIIVYGAINLFQMLFAILWVIIAGLLLGVFYEALIFSISASILRKYSGGVHASSPSRCVIIGTFSAALAGILINNIFYSINSINVAVISGAIIIFAFITVFRNAPVDSIKKPIKNIETRKQFKRKSILAIFIFLFIIIILLILNEKFSELYYIKLIESIGVGVLWQTITLTKNGINFLNKVDSALKYIIEGMGTSVAPKTK</sequence>
<protein>
    <submittedName>
        <fullName evidence="9">Accessory regulator AgrB</fullName>
    </submittedName>
</protein>
<dbReference type="InterPro" id="IPR006741">
    <property type="entry name" value="AgrB"/>
</dbReference>
<keyword evidence="6 8" id="KW-1133">Transmembrane helix</keyword>
<dbReference type="RefSeq" id="WP_041897717.1">
    <property type="nucleotide sequence ID" value="NZ_CP010086.2"/>
</dbReference>
<evidence type="ECO:0000256" key="7">
    <source>
        <dbReference type="ARBA" id="ARBA00023136"/>
    </source>
</evidence>
<evidence type="ECO:0000256" key="5">
    <source>
        <dbReference type="ARBA" id="ARBA00022801"/>
    </source>
</evidence>
<evidence type="ECO:0000256" key="2">
    <source>
        <dbReference type="ARBA" id="ARBA00022654"/>
    </source>
</evidence>
<dbReference type="GO" id="GO:0016020">
    <property type="term" value="C:membrane"/>
    <property type="evidence" value="ECO:0007669"/>
    <property type="project" value="InterPro"/>
</dbReference>
<organism evidence="9 10">
    <name type="scientific">Clostridium beijerinckii</name>
    <name type="common">Clostridium MP</name>
    <dbReference type="NCBI Taxonomy" id="1520"/>
    <lineage>
        <taxon>Bacteria</taxon>
        <taxon>Bacillati</taxon>
        <taxon>Bacillota</taxon>
        <taxon>Clostridia</taxon>
        <taxon>Eubacteriales</taxon>
        <taxon>Clostridiaceae</taxon>
        <taxon>Clostridium</taxon>
    </lineage>
</organism>
<gene>
    <name evidence="9" type="ORF">LF65_03572</name>
</gene>
<evidence type="ECO:0000313" key="10">
    <source>
        <dbReference type="Proteomes" id="UP000031866"/>
    </source>
</evidence>
<dbReference type="EMBL" id="CP010086">
    <property type="protein sequence ID" value="AJH00129.1"/>
    <property type="molecule type" value="Genomic_DNA"/>
</dbReference>
<accession>A0A0B5QTF4</accession>
<name>A0A0B5QTF4_CLOBE</name>
<feature type="transmembrane region" description="Helical" evidence="8">
    <location>
        <begin position="109"/>
        <end position="131"/>
    </location>
</feature>
<reference evidence="10" key="1">
    <citation type="submission" date="2014-12" db="EMBL/GenBank/DDBJ databases">
        <title>Genome sequence of Clostridium beijerinckii strain 59B.</title>
        <authorList>
            <person name="Little G.T."/>
            <person name="Minton N.P."/>
        </authorList>
    </citation>
    <scope>NUCLEOTIDE SEQUENCE [LARGE SCALE GENOMIC DNA]</scope>
    <source>
        <strain evidence="10">59B</strain>
    </source>
</reference>
<dbReference type="Pfam" id="PF04647">
    <property type="entry name" value="AgrB"/>
    <property type="match status" value="1"/>
</dbReference>
<keyword evidence="7 8" id="KW-0472">Membrane</keyword>
<feature type="transmembrane region" description="Helical" evidence="8">
    <location>
        <begin position="40"/>
        <end position="64"/>
    </location>
</feature>
<dbReference type="SMART" id="SM00793">
    <property type="entry name" value="AgrB"/>
    <property type="match status" value="1"/>
</dbReference>